<dbReference type="RefSeq" id="XP_005792473.1">
    <property type="nucleotide sequence ID" value="XM_005792416.1"/>
</dbReference>
<feature type="compositionally biased region" description="Pro residues" evidence="1">
    <location>
        <begin position="28"/>
        <end position="41"/>
    </location>
</feature>
<feature type="region of interest" description="Disordered" evidence="1">
    <location>
        <begin position="150"/>
        <end position="178"/>
    </location>
</feature>
<dbReference type="PaxDb" id="2903-EOD40044"/>
<reference evidence="2" key="2">
    <citation type="submission" date="2024-10" db="UniProtKB">
        <authorList>
            <consortium name="EnsemblProtists"/>
        </authorList>
    </citation>
    <scope>IDENTIFICATION</scope>
</reference>
<organism evidence="2 3">
    <name type="scientific">Emiliania huxleyi (strain CCMP1516)</name>
    <dbReference type="NCBI Taxonomy" id="280463"/>
    <lineage>
        <taxon>Eukaryota</taxon>
        <taxon>Haptista</taxon>
        <taxon>Haptophyta</taxon>
        <taxon>Prymnesiophyceae</taxon>
        <taxon>Isochrysidales</taxon>
        <taxon>Noelaerhabdaceae</taxon>
        <taxon>Emiliania</taxon>
    </lineage>
</organism>
<feature type="compositionally biased region" description="Polar residues" evidence="1">
    <location>
        <begin position="1"/>
        <end position="11"/>
    </location>
</feature>
<name>A0A0D3KWA9_EMIH1</name>
<reference evidence="3" key="1">
    <citation type="journal article" date="2013" name="Nature">
        <title>Pan genome of the phytoplankton Emiliania underpins its global distribution.</title>
        <authorList>
            <person name="Read B.A."/>
            <person name="Kegel J."/>
            <person name="Klute M.J."/>
            <person name="Kuo A."/>
            <person name="Lefebvre S.C."/>
            <person name="Maumus F."/>
            <person name="Mayer C."/>
            <person name="Miller J."/>
            <person name="Monier A."/>
            <person name="Salamov A."/>
            <person name="Young J."/>
            <person name="Aguilar M."/>
            <person name="Claverie J.M."/>
            <person name="Frickenhaus S."/>
            <person name="Gonzalez K."/>
            <person name="Herman E.K."/>
            <person name="Lin Y.C."/>
            <person name="Napier J."/>
            <person name="Ogata H."/>
            <person name="Sarno A.F."/>
            <person name="Shmutz J."/>
            <person name="Schroeder D."/>
            <person name="de Vargas C."/>
            <person name="Verret F."/>
            <person name="von Dassow P."/>
            <person name="Valentin K."/>
            <person name="Van de Peer Y."/>
            <person name="Wheeler G."/>
            <person name="Dacks J.B."/>
            <person name="Delwiche C.F."/>
            <person name="Dyhrman S.T."/>
            <person name="Glockner G."/>
            <person name="John U."/>
            <person name="Richards T."/>
            <person name="Worden A.Z."/>
            <person name="Zhang X."/>
            <person name="Grigoriev I.V."/>
            <person name="Allen A.E."/>
            <person name="Bidle K."/>
            <person name="Borodovsky M."/>
            <person name="Bowler C."/>
            <person name="Brownlee C."/>
            <person name="Cock J.M."/>
            <person name="Elias M."/>
            <person name="Gladyshev V.N."/>
            <person name="Groth M."/>
            <person name="Guda C."/>
            <person name="Hadaegh A."/>
            <person name="Iglesias-Rodriguez M.D."/>
            <person name="Jenkins J."/>
            <person name="Jones B.M."/>
            <person name="Lawson T."/>
            <person name="Leese F."/>
            <person name="Lindquist E."/>
            <person name="Lobanov A."/>
            <person name="Lomsadze A."/>
            <person name="Malik S.B."/>
            <person name="Marsh M.E."/>
            <person name="Mackinder L."/>
            <person name="Mock T."/>
            <person name="Mueller-Roeber B."/>
            <person name="Pagarete A."/>
            <person name="Parker M."/>
            <person name="Probert I."/>
            <person name="Quesneville H."/>
            <person name="Raines C."/>
            <person name="Rensing S.A."/>
            <person name="Riano-Pachon D.M."/>
            <person name="Richier S."/>
            <person name="Rokitta S."/>
            <person name="Shiraiwa Y."/>
            <person name="Soanes D.M."/>
            <person name="van der Giezen M."/>
            <person name="Wahlund T.M."/>
            <person name="Williams B."/>
            <person name="Wilson W."/>
            <person name="Wolfe G."/>
            <person name="Wurch L.L."/>
        </authorList>
    </citation>
    <scope>NUCLEOTIDE SEQUENCE</scope>
</reference>
<evidence type="ECO:0000256" key="1">
    <source>
        <dbReference type="SAM" id="MobiDB-lite"/>
    </source>
</evidence>
<proteinExistence type="predicted"/>
<dbReference type="GeneID" id="17285316"/>
<dbReference type="Proteomes" id="UP000013827">
    <property type="component" value="Unassembled WGS sequence"/>
</dbReference>
<dbReference type="HOGENOM" id="CLU_1514472_0_0_1"/>
<feature type="compositionally biased region" description="Low complexity" evidence="1">
    <location>
        <begin position="97"/>
        <end position="107"/>
    </location>
</feature>
<dbReference type="KEGG" id="ehx:EMIHUDRAFT_260314"/>
<feature type="compositionally biased region" description="Pro residues" evidence="1">
    <location>
        <begin position="150"/>
        <end position="159"/>
    </location>
</feature>
<dbReference type="EnsemblProtists" id="EOD40044">
    <property type="protein sequence ID" value="EOD40044"/>
    <property type="gene ID" value="EMIHUDRAFT_260314"/>
</dbReference>
<protein>
    <submittedName>
        <fullName evidence="2">Uncharacterized protein</fullName>
    </submittedName>
</protein>
<keyword evidence="3" id="KW-1185">Reference proteome</keyword>
<dbReference type="eggNOG" id="ENOG502T1PA">
    <property type="taxonomic scope" value="Eukaryota"/>
</dbReference>
<evidence type="ECO:0000313" key="3">
    <source>
        <dbReference type="Proteomes" id="UP000013827"/>
    </source>
</evidence>
<sequence length="178" mass="17959">MCCTDCPSSSPWHPRARPDGFTLGEQRSPPPPPSPVPPPPALDGTLAAACSDACPHARDGECDDGGDGSLYMACAHGTDCMDCGERPHASPPPSTPASPSAASGLPASECTDSCFHSNDGECDDGGHGALYSACDHGSDCADCGHRFPSAPPPASPPPAATTSAPPSECTDSCFHARD</sequence>
<evidence type="ECO:0000313" key="2">
    <source>
        <dbReference type="EnsemblProtists" id="EOD40044"/>
    </source>
</evidence>
<accession>A0A0D3KWA9</accession>
<feature type="region of interest" description="Disordered" evidence="1">
    <location>
        <begin position="85"/>
        <end position="107"/>
    </location>
</feature>
<feature type="region of interest" description="Disordered" evidence="1">
    <location>
        <begin position="1"/>
        <end position="43"/>
    </location>
</feature>
<dbReference type="AlphaFoldDB" id="A0A0D3KWA9"/>